<evidence type="ECO:0000256" key="7">
    <source>
        <dbReference type="ARBA" id="ARBA00022692"/>
    </source>
</evidence>
<dbReference type="Pfam" id="PF00072">
    <property type="entry name" value="Response_reg"/>
    <property type="match status" value="1"/>
</dbReference>
<dbReference type="InterPro" id="IPR011006">
    <property type="entry name" value="CheY-like_superfamily"/>
</dbReference>
<comment type="subcellular location">
    <subcellularLocation>
        <location evidence="2">Cell membrane</location>
        <topology evidence="2">Multi-pass membrane protein</topology>
    </subcellularLocation>
</comment>
<dbReference type="InterPro" id="IPR000700">
    <property type="entry name" value="PAS-assoc_C"/>
</dbReference>
<dbReference type="PANTHER" id="PTHR43065:SF46">
    <property type="entry name" value="C4-DICARBOXYLATE TRANSPORT SENSOR PROTEIN DCTB"/>
    <property type="match status" value="1"/>
</dbReference>
<dbReference type="PANTHER" id="PTHR43065">
    <property type="entry name" value="SENSOR HISTIDINE KINASE"/>
    <property type="match status" value="1"/>
</dbReference>
<evidence type="ECO:0000256" key="1">
    <source>
        <dbReference type="ARBA" id="ARBA00000085"/>
    </source>
</evidence>
<dbReference type="Gene3D" id="1.10.287.130">
    <property type="match status" value="1"/>
</dbReference>
<name>X2L840_9BACT</name>
<evidence type="ECO:0000256" key="3">
    <source>
        <dbReference type="ARBA" id="ARBA00012438"/>
    </source>
</evidence>
<dbReference type="Gene3D" id="2.10.70.100">
    <property type="match status" value="1"/>
</dbReference>
<evidence type="ECO:0000256" key="14">
    <source>
        <dbReference type="PROSITE-ProRule" id="PRU00169"/>
    </source>
</evidence>
<keyword evidence="13 15" id="KW-0472">Membrane</keyword>
<protein>
    <recommendedName>
        <fullName evidence="3">histidine kinase</fullName>
        <ecNumber evidence="3">2.7.13.3</ecNumber>
    </recommendedName>
</protein>
<evidence type="ECO:0000256" key="13">
    <source>
        <dbReference type="ARBA" id="ARBA00023136"/>
    </source>
</evidence>
<dbReference type="InterPro" id="IPR001610">
    <property type="entry name" value="PAC"/>
</dbReference>
<dbReference type="SUPFAM" id="SSF55785">
    <property type="entry name" value="PYP-like sensor domain (PAS domain)"/>
    <property type="match status" value="1"/>
</dbReference>
<dbReference type="PROSITE" id="PS50113">
    <property type="entry name" value="PAC"/>
    <property type="match status" value="1"/>
</dbReference>
<evidence type="ECO:0000256" key="9">
    <source>
        <dbReference type="ARBA" id="ARBA00022777"/>
    </source>
</evidence>
<organism evidence="20">
    <name type="scientific">uncultured bacterium lac127</name>
    <dbReference type="NCBI Taxonomy" id="1447237"/>
    <lineage>
        <taxon>Bacteria</taxon>
        <taxon>environmental samples</taxon>
    </lineage>
</organism>
<feature type="transmembrane region" description="Helical" evidence="15">
    <location>
        <begin position="187"/>
        <end position="206"/>
    </location>
</feature>
<dbReference type="Pfam" id="PF08447">
    <property type="entry name" value="PAS_3"/>
    <property type="match status" value="1"/>
</dbReference>
<dbReference type="PROSITE" id="PS50112">
    <property type="entry name" value="PAS"/>
    <property type="match status" value="1"/>
</dbReference>
<evidence type="ECO:0000259" key="18">
    <source>
        <dbReference type="PROSITE" id="PS50112"/>
    </source>
</evidence>
<dbReference type="SMART" id="SM00086">
    <property type="entry name" value="PAC"/>
    <property type="match status" value="1"/>
</dbReference>
<dbReference type="SUPFAM" id="SSF55874">
    <property type="entry name" value="ATPase domain of HSP90 chaperone/DNA topoisomerase II/histidine kinase"/>
    <property type="match status" value="1"/>
</dbReference>
<dbReference type="InterPro" id="IPR004358">
    <property type="entry name" value="Sig_transdc_His_kin-like_C"/>
</dbReference>
<evidence type="ECO:0000256" key="8">
    <source>
        <dbReference type="ARBA" id="ARBA00022741"/>
    </source>
</evidence>
<dbReference type="InterPro" id="IPR005467">
    <property type="entry name" value="His_kinase_dom"/>
</dbReference>
<keyword evidence="9" id="KW-0418">Kinase</keyword>
<dbReference type="PRINTS" id="PR00344">
    <property type="entry name" value="BCTRLSENSOR"/>
</dbReference>
<dbReference type="InterPro" id="IPR003661">
    <property type="entry name" value="HisK_dim/P_dom"/>
</dbReference>
<keyword evidence="5 14" id="KW-0597">Phosphoprotein</keyword>
<dbReference type="Gene3D" id="3.40.50.2300">
    <property type="match status" value="1"/>
</dbReference>
<keyword evidence="10" id="KW-0067">ATP-binding</keyword>
<evidence type="ECO:0000259" key="19">
    <source>
        <dbReference type="PROSITE" id="PS50113"/>
    </source>
</evidence>
<feature type="domain" description="PAC" evidence="19">
    <location>
        <begin position="379"/>
        <end position="431"/>
    </location>
</feature>
<dbReference type="Gene3D" id="3.30.565.10">
    <property type="entry name" value="Histidine kinase-like ATPase, C-terminal domain"/>
    <property type="match status" value="1"/>
</dbReference>
<feature type="transmembrane region" description="Helical" evidence="15">
    <location>
        <begin position="77"/>
        <end position="100"/>
    </location>
</feature>
<keyword evidence="7 15" id="KW-0812">Transmembrane</keyword>
<dbReference type="SMART" id="SM00388">
    <property type="entry name" value="HisKA"/>
    <property type="match status" value="1"/>
</dbReference>
<dbReference type="GO" id="GO:0005886">
    <property type="term" value="C:plasma membrane"/>
    <property type="evidence" value="ECO:0007669"/>
    <property type="project" value="UniProtKB-SubCell"/>
</dbReference>
<dbReference type="InterPro" id="IPR036097">
    <property type="entry name" value="HisK_dim/P_sf"/>
</dbReference>
<feature type="domain" description="PAS" evidence="18">
    <location>
        <begin position="304"/>
        <end position="376"/>
    </location>
</feature>
<dbReference type="CDD" id="cd00082">
    <property type="entry name" value="HisKA"/>
    <property type="match status" value="1"/>
</dbReference>
<dbReference type="Pfam" id="PF02518">
    <property type="entry name" value="HATPase_c"/>
    <property type="match status" value="1"/>
</dbReference>
<evidence type="ECO:0000256" key="15">
    <source>
        <dbReference type="SAM" id="Phobius"/>
    </source>
</evidence>
<accession>X2L840</accession>
<dbReference type="SUPFAM" id="SSF47384">
    <property type="entry name" value="Homodimeric domain of signal transducing histidine kinase"/>
    <property type="match status" value="1"/>
</dbReference>
<feature type="domain" description="Histidine kinase" evidence="16">
    <location>
        <begin position="444"/>
        <end position="669"/>
    </location>
</feature>
<dbReference type="GO" id="GO:0000155">
    <property type="term" value="F:phosphorelay sensor kinase activity"/>
    <property type="evidence" value="ECO:0007669"/>
    <property type="project" value="InterPro"/>
</dbReference>
<dbReference type="Gene3D" id="3.30.450.20">
    <property type="entry name" value="PAS domain"/>
    <property type="match status" value="1"/>
</dbReference>
<feature type="transmembrane region" description="Helical" evidence="15">
    <location>
        <begin position="12"/>
        <end position="34"/>
    </location>
</feature>
<feature type="transmembrane region" description="Helical" evidence="15">
    <location>
        <begin position="226"/>
        <end position="252"/>
    </location>
</feature>
<feature type="transmembrane region" description="Helical" evidence="15">
    <location>
        <begin position="155"/>
        <end position="175"/>
    </location>
</feature>
<dbReference type="InterPro" id="IPR000014">
    <property type="entry name" value="PAS"/>
</dbReference>
<keyword evidence="4" id="KW-1003">Cell membrane</keyword>
<proteinExistence type="predicted"/>
<feature type="transmembrane region" description="Helical" evidence="15">
    <location>
        <begin position="272"/>
        <end position="291"/>
    </location>
</feature>
<dbReference type="EC" id="2.7.13.3" evidence="3"/>
<dbReference type="PROSITE" id="PS50109">
    <property type="entry name" value="HIS_KIN"/>
    <property type="match status" value="1"/>
</dbReference>
<dbReference type="SMART" id="SM00091">
    <property type="entry name" value="PAS"/>
    <property type="match status" value="1"/>
</dbReference>
<evidence type="ECO:0000256" key="5">
    <source>
        <dbReference type="ARBA" id="ARBA00022553"/>
    </source>
</evidence>
<dbReference type="CDD" id="cd00130">
    <property type="entry name" value="PAS"/>
    <property type="match status" value="1"/>
</dbReference>
<dbReference type="EMBL" id="KF796603">
    <property type="protein sequence ID" value="AHN97884.1"/>
    <property type="molecule type" value="Genomic_DNA"/>
</dbReference>
<evidence type="ECO:0000256" key="4">
    <source>
        <dbReference type="ARBA" id="ARBA00022475"/>
    </source>
</evidence>
<dbReference type="SUPFAM" id="SSF52172">
    <property type="entry name" value="CheY-like"/>
    <property type="match status" value="1"/>
</dbReference>
<feature type="domain" description="Response regulatory" evidence="17">
    <location>
        <begin position="690"/>
        <end position="805"/>
    </location>
</feature>
<feature type="transmembrane region" description="Helical" evidence="15">
    <location>
        <begin position="120"/>
        <end position="143"/>
    </location>
</feature>
<feature type="modified residue" description="4-aspartylphosphate" evidence="14">
    <location>
        <position position="740"/>
    </location>
</feature>
<feature type="transmembrane region" description="Helical" evidence="15">
    <location>
        <begin position="46"/>
        <end position="71"/>
    </location>
</feature>
<evidence type="ECO:0000259" key="16">
    <source>
        <dbReference type="PROSITE" id="PS50109"/>
    </source>
</evidence>
<evidence type="ECO:0000256" key="6">
    <source>
        <dbReference type="ARBA" id="ARBA00022679"/>
    </source>
</evidence>
<comment type="catalytic activity">
    <reaction evidence="1">
        <text>ATP + protein L-histidine = ADP + protein N-phospho-L-histidine.</text>
        <dbReference type="EC" id="2.7.13.3"/>
    </reaction>
</comment>
<dbReference type="PROSITE" id="PS50110">
    <property type="entry name" value="RESPONSE_REGULATORY"/>
    <property type="match status" value="1"/>
</dbReference>
<dbReference type="InterPro" id="IPR035965">
    <property type="entry name" value="PAS-like_dom_sf"/>
</dbReference>
<dbReference type="GO" id="GO:0005524">
    <property type="term" value="F:ATP binding"/>
    <property type="evidence" value="ECO:0007669"/>
    <property type="project" value="UniProtKB-KW"/>
</dbReference>
<dbReference type="InterPro" id="IPR036890">
    <property type="entry name" value="HATPase_C_sf"/>
</dbReference>
<dbReference type="NCBIfam" id="TIGR00229">
    <property type="entry name" value="sensory_box"/>
    <property type="match status" value="1"/>
</dbReference>
<dbReference type="AlphaFoldDB" id="X2L840"/>
<evidence type="ECO:0000256" key="10">
    <source>
        <dbReference type="ARBA" id="ARBA00022840"/>
    </source>
</evidence>
<dbReference type="InterPro" id="IPR001789">
    <property type="entry name" value="Sig_transdc_resp-reg_receiver"/>
</dbReference>
<sequence>MPPAARSTLRYAAAVAALAVLYWSAAWIGLRYVTIGHSVSLVWPPAGLAFAGLVLLGLRAWPGVAVGAFLANAMTPVPLAAAAGIALGNTGEALLAALILRRVAGSRPQLESPRHVRVLLFAAAPLGALVSALVGVAALHLAGDLDSRAAVRALPVWWAGDMLGMLVVAPVCFNWATRPLARDTRRVLEVVALVVGTAFATDLGLLETVYLPVLREVEYKYLLFPFVVWAAVRFGPRGASLVTLAVAAVAVWQTARGGGPFVGSQGGTLFSVAFYLLVLAMTGLLVAAAVWNERDHATRALQRSEERLHLALDAARMGIWYWSVETDLLVWDDNLRSLYGLAPGQPVGGYEGFLARVHPDDRPFVSESVTRALREGGSLDYEFRIVHPDEKVRWIADQGRVERDEDGRPRYLTGVCTDVTDRRAAEERLRQSHRMESVGRLAGGVAHEANNQMSVVIGASDFILRRTDVPDAVRADVEHIRKAAERTSAITAQLLAFSRRQILRPEVLDLPGLVTRWENVLRRVMGEDCVVVVRARPDAAPVRADPGQLEQALLNLALNARDAMPRGGTLTVEVLSAELTDQYLARRPGISIRQGRYTVLAVSDTGHGMDPETLSHAFEPFYTTKGVGHGTGLGLSTVYGIVKQSDGYVWAYSEPGQGSTFKLYLPAVEQALTSPAPPERAAAGPGRGELVLVVEDDEGVRWMTRRILVDAGYQVAEAKDGRAALESLAGAAAVRLVLTDVVMPGMSGRELADRVAEMRPDVPVLFTSGYTDGEIVRRGLLQPGAAFIQKPFSPDAIIRVVRERLESASLPAMPPTGSLPAAFDSQESA</sequence>
<dbReference type="SMART" id="SM00387">
    <property type="entry name" value="HATPase_c"/>
    <property type="match status" value="1"/>
</dbReference>
<keyword evidence="8" id="KW-0547">Nucleotide-binding</keyword>
<keyword evidence="6" id="KW-0808">Transferase</keyword>
<evidence type="ECO:0000256" key="12">
    <source>
        <dbReference type="ARBA" id="ARBA00023012"/>
    </source>
</evidence>
<evidence type="ECO:0000313" key="20">
    <source>
        <dbReference type="EMBL" id="AHN97884.1"/>
    </source>
</evidence>
<dbReference type="InterPro" id="IPR007895">
    <property type="entry name" value="MASE1"/>
</dbReference>
<evidence type="ECO:0000256" key="2">
    <source>
        <dbReference type="ARBA" id="ARBA00004651"/>
    </source>
</evidence>
<reference evidence="20" key="1">
    <citation type="submission" date="2013-10" db="EMBL/GenBank/DDBJ databases">
        <title>Functional metagenomics reveals novel beta-galactosidases not predictable from gene sequences.</title>
        <authorList>
            <person name="Cheng J."/>
            <person name="Engel K."/>
            <person name="Romantsov T."/>
            <person name="Neufeld J.D."/>
            <person name="Rose D.R."/>
            <person name="Charles T.C."/>
        </authorList>
    </citation>
    <scope>NUCLEOTIDE SEQUENCE</scope>
</reference>
<evidence type="ECO:0000259" key="17">
    <source>
        <dbReference type="PROSITE" id="PS50110"/>
    </source>
</evidence>
<dbReference type="Pfam" id="PF05231">
    <property type="entry name" value="MASE1"/>
    <property type="match status" value="1"/>
</dbReference>
<keyword evidence="11 15" id="KW-1133">Transmembrane helix</keyword>
<dbReference type="InterPro" id="IPR013655">
    <property type="entry name" value="PAS_fold_3"/>
</dbReference>
<dbReference type="InterPro" id="IPR003594">
    <property type="entry name" value="HATPase_dom"/>
</dbReference>
<evidence type="ECO:0000256" key="11">
    <source>
        <dbReference type="ARBA" id="ARBA00022989"/>
    </source>
</evidence>
<keyword evidence="12" id="KW-0902">Two-component regulatory system</keyword>
<dbReference type="SMART" id="SM00448">
    <property type="entry name" value="REC"/>
    <property type="match status" value="1"/>
</dbReference>